<evidence type="ECO:0000313" key="1">
    <source>
        <dbReference type="EMBL" id="AIN97172.1"/>
    </source>
</evidence>
<name>A0A088RMD4_LEIPA</name>
<reference evidence="1 2" key="1">
    <citation type="journal article" date="2015" name="Sci. Rep.">
        <title>The genome of Leishmania panamensis: insights into genomics of the L. (Viannia) subgenus.</title>
        <authorList>
            <person name="Llanes A."/>
            <person name="Restrepo C.M."/>
            <person name="Vecchio G.D."/>
            <person name="Anguizola F.J."/>
            <person name="Lleonart R."/>
        </authorList>
    </citation>
    <scope>NUCLEOTIDE SEQUENCE [LARGE SCALE GENOMIC DNA]</scope>
    <source>
        <strain evidence="1 2">MHOM/PA/94/PSC-1</strain>
    </source>
</reference>
<gene>
    <name evidence="1" type="ORF">LPMP_171340</name>
</gene>
<keyword evidence="2" id="KW-1185">Reference proteome</keyword>
<dbReference type="Proteomes" id="UP000063063">
    <property type="component" value="Chromosome 17"/>
</dbReference>
<dbReference type="eggNOG" id="ENOG502S5C9">
    <property type="taxonomic scope" value="Eukaryota"/>
</dbReference>
<protein>
    <submittedName>
        <fullName evidence="1">Uncharacterized protein</fullName>
    </submittedName>
</protein>
<organism evidence="1 2">
    <name type="scientific">Leishmania panamensis</name>
    <dbReference type="NCBI Taxonomy" id="5679"/>
    <lineage>
        <taxon>Eukaryota</taxon>
        <taxon>Discoba</taxon>
        <taxon>Euglenozoa</taxon>
        <taxon>Kinetoplastea</taxon>
        <taxon>Metakinetoplastina</taxon>
        <taxon>Trypanosomatida</taxon>
        <taxon>Trypanosomatidae</taxon>
        <taxon>Leishmaniinae</taxon>
        <taxon>Leishmania</taxon>
        <taxon>Leishmania guyanensis species complex</taxon>
    </lineage>
</organism>
<dbReference type="RefSeq" id="XP_010697825.1">
    <property type="nucleotide sequence ID" value="XM_010699523.1"/>
</dbReference>
<accession>A0A088RMD4</accession>
<dbReference type="VEuPathDB" id="TriTrypDB:LPAL13_170019700"/>
<dbReference type="AlphaFoldDB" id="A0A088RMD4"/>
<sequence length="129" mass="14598">MSVQAFFDFSSSLLSPKYVGLSPFYAPKKSRLDTSPPGVLSSMYEYAMCTKRSLNTRIIGFAEPTLQQCIDEFTRDLKATALIQDKEAMSTLLRQRRGIVDPSQLPWSPRPEYLAWLRAQGRLDEATLS</sequence>
<evidence type="ECO:0000313" key="2">
    <source>
        <dbReference type="Proteomes" id="UP000063063"/>
    </source>
</evidence>
<dbReference type="GeneID" id="22573877"/>
<dbReference type="OrthoDB" id="276072at2759"/>
<dbReference type="EMBL" id="CP009386">
    <property type="protein sequence ID" value="AIN97172.1"/>
    <property type="molecule type" value="Genomic_DNA"/>
</dbReference>
<dbReference type="VEuPathDB" id="TriTrypDB:LPMP_171340"/>
<proteinExistence type="predicted"/>
<dbReference type="KEGG" id="lpan:LPMP_171340"/>